<comment type="caution">
    <text evidence="2">The sequence shown here is derived from an EMBL/GenBank/DDBJ whole genome shotgun (WGS) entry which is preliminary data.</text>
</comment>
<protein>
    <submittedName>
        <fullName evidence="2">Uncharacterized protein</fullName>
    </submittedName>
</protein>
<organism evidence="2 3">
    <name type="scientific">Owenia fusiformis</name>
    <name type="common">Polychaete worm</name>
    <dbReference type="NCBI Taxonomy" id="6347"/>
    <lineage>
        <taxon>Eukaryota</taxon>
        <taxon>Metazoa</taxon>
        <taxon>Spiralia</taxon>
        <taxon>Lophotrochozoa</taxon>
        <taxon>Annelida</taxon>
        <taxon>Polychaeta</taxon>
        <taxon>Sedentaria</taxon>
        <taxon>Canalipalpata</taxon>
        <taxon>Sabellida</taxon>
        <taxon>Oweniida</taxon>
        <taxon>Oweniidae</taxon>
        <taxon>Owenia</taxon>
    </lineage>
</organism>
<dbReference type="AlphaFoldDB" id="A0A8J1UNK9"/>
<proteinExistence type="predicted"/>
<feature type="non-terminal residue" evidence="2">
    <location>
        <position position="1"/>
    </location>
</feature>
<evidence type="ECO:0000256" key="1">
    <source>
        <dbReference type="SAM" id="MobiDB-lite"/>
    </source>
</evidence>
<sequence>SASGAIVDYHRCTVSFGTKDKPNISTDSYEDAEMKLNSRETDNSRSCSVGSMAKLDKSYSSDLKADDFISEACGKQVESVDSGSSCKERAKFKGTTQTPPVARIQFPDSPSSIPEESMEDSEDSQDFEDAREQLEYILVPETPSPEQGMRFPDSPPATPIIIPETPPNTPESLELEDDILSDLRQMFDPRQSSLCYNAAHEVILPAFSGQFIEVQWKEPLTGMGIIEPYLDAEDLEELEIVTTLADTSQSSYMEVRNHNDFEISIPEGAVLGVITSVDEDTYQ</sequence>
<gene>
    <name evidence="2" type="ORF">OFUS_LOCUS7149</name>
</gene>
<dbReference type="EMBL" id="CAIIXF020000003">
    <property type="protein sequence ID" value="CAH1780456.1"/>
    <property type="molecule type" value="Genomic_DNA"/>
</dbReference>
<feature type="region of interest" description="Disordered" evidence="1">
    <location>
        <begin position="90"/>
        <end position="125"/>
    </location>
</feature>
<evidence type="ECO:0000313" key="2">
    <source>
        <dbReference type="EMBL" id="CAH1780456.1"/>
    </source>
</evidence>
<feature type="compositionally biased region" description="Acidic residues" evidence="1">
    <location>
        <begin position="116"/>
        <end position="125"/>
    </location>
</feature>
<evidence type="ECO:0000313" key="3">
    <source>
        <dbReference type="Proteomes" id="UP000749559"/>
    </source>
</evidence>
<feature type="non-terminal residue" evidence="2">
    <location>
        <position position="283"/>
    </location>
</feature>
<keyword evidence="3" id="KW-1185">Reference proteome</keyword>
<name>A0A8J1UNK9_OWEFU</name>
<dbReference type="Proteomes" id="UP000749559">
    <property type="component" value="Unassembled WGS sequence"/>
</dbReference>
<accession>A0A8J1UNK9</accession>
<reference evidence="2" key="1">
    <citation type="submission" date="2022-03" db="EMBL/GenBank/DDBJ databases">
        <authorList>
            <person name="Martin C."/>
        </authorList>
    </citation>
    <scope>NUCLEOTIDE SEQUENCE</scope>
</reference>